<feature type="domain" description="PDZ" evidence="4">
    <location>
        <begin position="285"/>
        <end position="387"/>
    </location>
</feature>
<dbReference type="Gene3D" id="2.30.42.10">
    <property type="match status" value="1"/>
</dbReference>
<dbReference type="InterPro" id="IPR001940">
    <property type="entry name" value="Peptidase_S1C"/>
</dbReference>
<dbReference type="PANTHER" id="PTHR22939:SF129">
    <property type="entry name" value="SERINE PROTEASE HTRA2, MITOCHONDRIAL"/>
    <property type="match status" value="1"/>
</dbReference>
<dbReference type="InterPro" id="IPR009003">
    <property type="entry name" value="Peptidase_S1_PA"/>
</dbReference>
<dbReference type="Gene3D" id="2.40.10.120">
    <property type="match status" value="1"/>
</dbReference>
<comment type="caution">
    <text evidence="5">The sequence shown here is derived from an EMBL/GenBank/DDBJ whole genome shotgun (WGS) entry which is preliminary data.</text>
</comment>
<proteinExistence type="inferred from homology"/>
<dbReference type="Proteomes" id="UP000238634">
    <property type="component" value="Unassembled WGS sequence"/>
</dbReference>
<protein>
    <submittedName>
        <fullName evidence="5">PDZ domain-containing protein</fullName>
    </submittedName>
</protein>
<reference evidence="5 6" key="1">
    <citation type="submission" date="2018-02" db="EMBL/GenBank/DDBJ databases">
        <authorList>
            <person name="Cohen D.B."/>
            <person name="Kent A.D."/>
        </authorList>
    </citation>
    <scope>NUCLEOTIDE SEQUENCE [LARGE SCALE GENOMIC DNA]</scope>
    <source>
        <strain evidence="5 6">ULC007</strain>
    </source>
</reference>
<dbReference type="InterPro" id="IPR001478">
    <property type="entry name" value="PDZ"/>
</dbReference>
<keyword evidence="6" id="KW-1185">Reference proteome</keyword>
<dbReference type="SUPFAM" id="SSF50494">
    <property type="entry name" value="Trypsin-like serine proteases"/>
    <property type="match status" value="1"/>
</dbReference>
<keyword evidence="2" id="KW-0645">Protease</keyword>
<organism evidence="5 6">
    <name type="scientific">Phormidesmis priestleyi ULC007</name>
    <dbReference type="NCBI Taxonomy" id="1920490"/>
    <lineage>
        <taxon>Bacteria</taxon>
        <taxon>Bacillati</taxon>
        <taxon>Cyanobacteriota</taxon>
        <taxon>Cyanophyceae</taxon>
        <taxon>Leptolyngbyales</taxon>
        <taxon>Leptolyngbyaceae</taxon>
        <taxon>Phormidesmis</taxon>
    </lineage>
</organism>
<dbReference type="OrthoDB" id="9807133at2"/>
<dbReference type="GO" id="GO:0006508">
    <property type="term" value="P:proteolysis"/>
    <property type="evidence" value="ECO:0007669"/>
    <property type="project" value="UniProtKB-KW"/>
</dbReference>
<dbReference type="PRINTS" id="PR00834">
    <property type="entry name" value="PROTEASES2C"/>
</dbReference>
<dbReference type="STRING" id="1920490.GCA_001895925_01119"/>
<reference evidence="5 6" key="2">
    <citation type="submission" date="2018-03" db="EMBL/GenBank/DDBJ databases">
        <title>The ancient ancestry and fast evolution of plastids.</title>
        <authorList>
            <person name="Moore K.R."/>
            <person name="Magnabosco C."/>
            <person name="Momper L."/>
            <person name="Gold D.A."/>
            <person name="Bosak T."/>
            <person name="Fournier G.P."/>
        </authorList>
    </citation>
    <scope>NUCLEOTIDE SEQUENCE [LARGE SCALE GENOMIC DNA]</scope>
    <source>
        <strain evidence="5 6">ULC007</strain>
    </source>
</reference>
<dbReference type="InterPro" id="IPR048172">
    <property type="entry name" value="HhoA_HhoB_HtrA-like"/>
</dbReference>
<evidence type="ECO:0000259" key="4">
    <source>
        <dbReference type="PROSITE" id="PS50106"/>
    </source>
</evidence>
<gene>
    <name evidence="5" type="ORF">C7B65_16495</name>
</gene>
<name>A0A2T1DCF4_9CYAN</name>
<dbReference type="Pfam" id="PF13365">
    <property type="entry name" value="Trypsin_2"/>
    <property type="match status" value="1"/>
</dbReference>
<dbReference type="CDD" id="cd10838">
    <property type="entry name" value="cpPDZ_HhoA-like"/>
    <property type="match status" value="1"/>
</dbReference>
<keyword evidence="3" id="KW-0378">Hydrolase</keyword>
<dbReference type="PANTHER" id="PTHR22939">
    <property type="entry name" value="SERINE PROTEASE FAMILY S1C HTRA-RELATED"/>
    <property type="match status" value="1"/>
</dbReference>
<dbReference type="Pfam" id="PF13180">
    <property type="entry name" value="PDZ_2"/>
    <property type="match status" value="1"/>
</dbReference>
<evidence type="ECO:0000313" key="6">
    <source>
        <dbReference type="Proteomes" id="UP000238634"/>
    </source>
</evidence>
<evidence type="ECO:0000256" key="3">
    <source>
        <dbReference type="ARBA" id="ARBA00022801"/>
    </source>
</evidence>
<dbReference type="SUPFAM" id="SSF50156">
    <property type="entry name" value="PDZ domain-like"/>
    <property type="match status" value="1"/>
</dbReference>
<dbReference type="InterPro" id="IPR036034">
    <property type="entry name" value="PDZ_sf"/>
</dbReference>
<evidence type="ECO:0000313" key="5">
    <source>
        <dbReference type="EMBL" id="PSB18146.1"/>
    </source>
</evidence>
<dbReference type="PROSITE" id="PS50106">
    <property type="entry name" value="PDZ"/>
    <property type="match status" value="1"/>
</dbReference>
<dbReference type="EMBL" id="PVWG01000020">
    <property type="protein sequence ID" value="PSB18146.1"/>
    <property type="molecule type" value="Genomic_DNA"/>
</dbReference>
<accession>A0A2T1DCF4</accession>
<dbReference type="NCBIfam" id="NF041521">
    <property type="entry name" value="HhoA_HhoB_HtrA"/>
    <property type="match status" value="1"/>
</dbReference>
<dbReference type="RefSeq" id="WP_073073466.1">
    <property type="nucleotide sequence ID" value="NZ_MPPI01000022.1"/>
</dbReference>
<comment type="similarity">
    <text evidence="1">Belongs to the peptidase S1C family.</text>
</comment>
<sequence length="403" mass="42761">MQRHQSSSFFRRVQGSVLSIFLVLGLSLSFPLPSQAVPLLGVADSIQPAGETAALPKKAIQPGSFVAEAVKLVGAAVVRIDTERTVTRRATVDPIYEDPFFQRFFGDGAIPQAPREERLRGQGSGFLIDKSGVILTNSHVINGADKVTVTLKDGRTFEGKVRGFDEVTDLAVVKISGNDNLPVAPLADSDQVQVGDWAIAVGNPLGLDNTVTLGIVSTLKRSSAQVGIPDKRIDFIQTDAAINPGNSGGPLLNDRGEVIGINTAIRADAMGIGFAIPINKAKSIKDQLARGETIPHPYLGVQMTTLTPEIAQQNNSDPNSAFMVPEVNGVIVIRVLPNTPAAVAGLRRGDVITQIDGQAVAKAEQLQAVVENSHLGQTLKIQLRRGDQTQQLAVKTAELKNAG</sequence>
<evidence type="ECO:0000256" key="2">
    <source>
        <dbReference type="ARBA" id="ARBA00022670"/>
    </source>
</evidence>
<dbReference type="SMART" id="SM00228">
    <property type="entry name" value="PDZ"/>
    <property type="match status" value="1"/>
</dbReference>
<evidence type="ECO:0000256" key="1">
    <source>
        <dbReference type="ARBA" id="ARBA00010541"/>
    </source>
</evidence>
<dbReference type="AlphaFoldDB" id="A0A2T1DCF4"/>
<dbReference type="GO" id="GO:0004252">
    <property type="term" value="F:serine-type endopeptidase activity"/>
    <property type="evidence" value="ECO:0007669"/>
    <property type="project" value="InterPro"/>
</dbReference>